<keyword evidence="11 15" id="KW-0863">Zinc-finger</keyword>
<dbReference type="InterPro" id="IPR039795">
    <property type="entry name" value="LTN1/Rkr1"/>
</dbReference>
<evidence type="ECO:0000256" key="9">
    <source>
        <dbReference type="ARBA" id="ARBA00022723"/>
    </source>
</evidence>
<dbReference type="PROSITE" id="PS50089">
    <property type="entry name" value="ZF_RING_2"/>
    <property type="match status" value="1"/>
</dbReference>
<dbReference type="GO" id="GO:0008270">
    <property type="term" value="F:zinc ion binding"/>
    <property type="evidence" value="ECO:0007669"/>
    <property type="project" value="UniProtKB-KW"/>
</dbReference>
<comment type="catalytic activity">
    <reaction evidence="1 16">
        <text>S-ubiquitinyl-[E2 ubiquitin-conjugating enzyme]-L-cysteine + [acceptor protein]-L-lysine = [E2 ubiquitin-conjugating enzyme]-L-cysteine + N(6)-ubiquitinyl-[acceptor protein]-L-lysine.</text>
        <dbReference type="EC" id="2.3.2.27"/>
    </reaction>
</comment>
<dbReference type="GO" id="GO:0016567">
    <property type="term" value="P:protein ubiquitination"/>
    <property type="evidence" value="ECO:0007669"/>
    <property type="project" value="UniProtKB-UniPathway"/>
</dbReference>
<evidence type="ECO:0000313" key="20">
    <source>
        <dbReference type="Proteomes" id="UP000594260"/>
    </source>
</evidence>
<evidence type="ECO:0000256" key="10">
    <source>
        <dbReference type="ARBA" id="ARBA00022737"/>
    </source>
</evidence>
<dbReference type="RefSeq" id="XP_022656233.1">
    <property type="nucleotide sequence ID" value="XM_022800498.1"/>
</dbReference>
<evidence type="ECO:0000256" key="5">
    <source>
        <dbReference type="ARBA" id="ARBA00012483"/>
    </source>
</evidence>
<dbReference type="Pfam" id="PF23009">
    <property type="entry name" value="UBC_like"/>
    <property type="match status" value="1"/>
</dbReference>
<dbReference type="EC" id="2.3.2.27" evidence="5 16"/>
<dbReference type="GO" id="GO:0043023">
    <property type="term" value="F:ribosomal large subunit binding"/>
    <property type="evidence" value="ECO:0007669"/>
    <property type="project" value="TreeGrafter"/>
</dbReference>
<sequence length="1699" mass="191346">MVKKQHVPRTKGNAKAANSERSAALLSSGDRQLPPMTAFFSTLASASNLDSEVEATVDEDFRLAIRRLWKKDPTTRLKALQQIMGLLENKTQESIMGMLPFWTRNFNRLAVDADRRIREATFLAHKQICVMTGRNLAPFLKGVLATWLAGMYDVYAPAASAARCGFETVFPVHKHADVFLFYLKDTLFQFREILFNLTVATVPDNAELDQNEKRAKLARMLNGAFLATAYVIDVILQNDNSPERSAKVKDQLNPKIEELTNDPRFWKFAKHTESLVKKAFYRLLQSTIAANMIADLEKVTKITLCCLAEQDPTLCLTIWEASLQLLRTHPNCWQYINLQKAFMPQLKTFLNSRAFGNASAIFPIFLLFYTQIPEKERYRDQILANLREGLMTGVTCTTALTELNATSTAFMECIRYEMVHHAETASDILKVYNDHLVPILRSLLISSDSASDWSSRMSDSCIFADLQDLVLFLEKKSLKSKEDSTAAIPTDNEKYTAVESIWENIYSLSVEALDSNSLKMLKKFYYDLNTYHEKAKADGFPRKQARKEVRFGPSKEHCVSIKESSVESGVSSGTKRPGFRNHNNPFSSSRYSGICQRFLGYLLNTVRSKPSVEIVNLFSDLFSYSCSNAEFLRTFEKMVLLGRTLSSEIEVLLEEHEELAPAAVKVILRVAAVKESGSENGLTINALEERSNDLLLVILSEAFECDAQSTPLLRDYFKRKSFQKALDEAVQGPSKWDVLQACLHLCGKTDLQLFPEAIVKWLIQKLVETVTGISPKEFTDLAAALPDLSEELLQFCEVVHSLFDLSSDVWTLPDMSTLIKATYEASLEWGELAGADSSISNRQNGEAPSTSTLTEDIEGPEQVANRLKDVWAGALAHSVYELVQDNVQKSRTVALNCRLSLIDDIKMRICHASEGQVKYLTRASFELVGDDEDDLTFLKRLVPSSSELETICVENRIGDHAQSLALTRGEGPVILSDGDYLENPGEVLRNTCQILLEVCASKKAVHLIDINFLLLANFVESQPRLKFVVATLIDDAPRAASVVMNLARRKNAHWHLVLDSLLASVEMLRPNSVWHWTDCPPDVKQVFIQYERDEMKANQLLSETVAQVMASEDFIDPNLLCLASRCLRRASGESRDLDTVRLLNAMQGFKGRQPGLFDASSPTGFHLALCGFFIAVLTHCRPALKPLNWDFILLTLTSMVETFSWTNPTSASGKASEPTRVASRIWTGCGIALTEAISLISKLSAEEDENDQVPHGVRHEWKNFYQSVIVQTLIPLMTMAPKKLSQLPGIVLESVAHAYTFMDPEEVKKHWTNGDELGFNGILGQLCGLLITDSLSVQFAAYSLASRIVGEATREHDELVEEQDDMLEDGTTVDRNEKGIPIDETLLECLKDATISMSMLTKRYAIEDPLPEASLIPTDRTAVSGYLLTCSLALQFCVKSARQVRALYIRFLEEQDHMARYLRNLFILMPRQPPVNAFSFGLLDERPTTLVHIICWSLVQICTLVPGVLRSWYMQLSDYKEAQIVEKITTKYVSPLLIERELANVRSGSHRLENVSVAALPSTREIKATYILDDVTKRIQISIQMDACHPLKKIQIINNCEQVPVSAQKWRQWLYNLSWFLNENGSIQEGLSNWKQNLDRRLENGGEECCICFSVVHMTTLRLPNYPCRTCRRVFHKTCIYKWLQHGHATCPACRTLIA</sequence>
<keyword evidence="13 16" id="KW-0862">Zinc</keyword>
<dbReference type="PANTHER" id="PTHR12389:SF0">
    <property type="entry name" value="E3 UBIQUITIN-PROTEIN LIGASE LISTERIN"/>
    <property type="match status" value="1"/>
</dbReference>
<dbReference type="CDD" id="cd16491">
    <property type="entry name" value="RING-CH-C4HC3_LTN1"/>
    <property type="match status" value="1"/>
</dbReference>
<dbReference type="UniPathway" id="UPA00143"/>
<dbReference type="InterPro" id="IPR013083">
    <property type="entry name" value="Znf_RING/FYVE/PHD"/>
</dbReference>
<evidence type="ECO:0000259" key="18">
    <source>
        <dbReference type="PROSITE" id="PS50089"/>
    </source>
</evidence>
<dbReference type="InterPro" id="IPR001841">
    <property type="entry name" value="Znf_RING"/>
</dbReference>
<feature type="domain" description="RING-type" evidence="18">
    <location>
        <begin position="1649"/>
        <end position="1695"/>
    </location>
</feature>
<comment type="function">
    <text evidence="16">E3 ubiquitin-protein ligase. Component of the ribosome quality control complex (RQC), a ribosome-associated complex that mediates ubiquitination and extraction of incompletely synthesized nascent chains for proteasomal degradation.</text>
</comment>
<dbReference type="OrthoDB" id="6108at2759"/>
<evidence type="ECO:0000256" key="2">
    <source>
        <dbReference type="ARBA" id="ARBA00004514"/>
    </source>
</evidence>
<name>A0A7M7JUD3_VARDE</name>
<dbReference type="OMA" id="IYGSHWE"/>
<keyword evidence="8 16" id="KW-0808">Transferase</keyword>
<proteinExistence type="inferred from homology"/>
<dbReference type="Pfam" id="PF22999">
    <property type="entry name" value="LTN1_E3_ligase_6th"/>
    <property type="match status" value="1"/>
</dbReference>
<comment type="similarity">
    <text evidence="4 16">Belongs to the LTN1 family.</text>
</comment>
<dbReference type="GO" id="GO:1990116">
    <property type="term" value="P:ribosome-associated ubiquitin-dependent protein catabolic process"/>
    <property type="evidence" value="ECO:0007669"/>
    <property type="project" value="UniProtKB-UniRule"/>
</dbReference>
<comment type="subunit">
    <text evidence="16">Component of the ribosome quality control complex (RQC).</text>
</comment>
<dbReference type="InterPro" id="IPR016024">
    <property type="entry name" value="ARM-type_fold"/>
</dbReference>
<dbReference type="InterPro" id="IPR054478">
    <property type="entry name" value="LTN1_UBC"/>
</dbReference>
<feature type="region of interest" description="Disordered" evidence="17">
    <location>
        <begin position="1"/>
        <end position="27"/>
    </location>
</feature>
<comment type="pathway">
    <text evidence="3 16">Protein modification; protein ubiquitination.</text>
</comment>
<keyword evidence="12 16" id="KW-0833">Ubl conjugation pathway</keyword>
<evidence type="ECO:0000256" key="4">
    <source>
        <dbReference type="ARBA" id="ARBA00007997"/>
    </source>
</evidence>
<dbReference type="GO" id="GO:1990112">
    <property type="term" value="C:RQC complex"/>
    <property type="evidence" value="ECO:0007669"/>
    <property type="project" value="UniProtKB-UniRule"/>
</dbReference>
<dbReference type="InParanoid" id="A0A7M7JUD3"/>
<evidence type="ECO:0000256" key="3">
    <source>
        <dbReference type="ARBA" id="ARBA00004906"/>
    </source>
</evidence>
<dbReference type="InterPro" id="IPR054477">
    <property type="entry name" value="LTN1_E3_ligase_6th"/>
</dbReference>
<dbReference type="GeneID" id="111248334"/>
<evidence type="ECO:0000256" key="17">
    <source>
        <dbReference type="SAM" id="MobiDB-lite"/>
    </source>
</evidence>
<accession>A0A7M7JUD3</accession>
<dbReference type="EnsemblMetazoa" id="XM_022800498">
    <property type="protein sequence ID" value="XP_022656233"/>
    <property type="gene ID" value="LOC111248334"/>
</dbReference>
<comment type="subcellular location">
    <subcellularLocation>
        <location evidence="2">Cytoplasm</location>
        <location evidence="2">Cytosol</location>
    </subcellularLocation>
</comment>
<dbReference type="InterPro" id="IPR039804">
    <property type="entry name" value="RING-CH-C4HC3_LTN1"/>
</dbReference>
<keyword evidence="9 16" id="KW-0479">Metal-binding</keyword>
<evidence type="ECO:0000256" key="12">
    <source>
        <dbReference type="ARBA" id="ARBA00022786"/>
    </source>
</evidence>
<dbReference type="InterPro" id="IPR054476">
    <property type="entry name" value="Ltn1_N"/>
</dbReference>
<dbReference type="PANTHER" id="PTHR12389">
    <property type="entry name" value="ZINC FINGER PROTEIN 294"/>
    <property type="match status" value="1"/>
</dbReference>
<evidence type="ECO:0000256" key="8">
    <source>
        <dbReference type="ARBA" id="ARBA00022679"/>
    </source>
</evidence>
<evidence type="ECO:0000256" key="7">
    <source>
        <dbReference type="ARBA" id="ARBA00022490"/>
    </source>
</evidence>
<dbReference type="CTD" id="26046"/>
<evidence type="ECO:0000256" key="14">
    <source>
        <dbReference type="ARBA" id="ARBA00032366"/>
    </source>
</evidence>
<dbReference type="Proteomes" id="UP000594260">
    <property type="component" value="Unplaced"/>
</dbReference>
<dbReference type="GO" id="GO:0061630">
    <property type="term" value="F:ubiquitin protein ligase activity"/>
    <property type="evidence" value="ECO:0007669"/>
    <property type="project" value="UniProtKB-UniRule"/>
</dbReference>
<evidence type="ECO:0000256" key="6">
    <source>
        <dbReference type="ARBA" id="ARBA00017157"/>
    </source>
</evidence>
<dbReference type="FunCoup" id="A0A7M7JUD3">
    <property type="interactions" value="1830"/>
</dbReference>
<dbReference type="Pfam" id="PF22958">
    <property type="entry name" value="Ltn1_1st"/>
    <property type="match status" value="1"/>
</dbReference>
<dbReference type="GO" id="GO:0072344">
    <property type="term" value="P:rescue of stalled ribosome"/>
    <property type="evidence" value="ECO:0007669"/>
    <property type="project" value="UniProtKB-UniRule"/>
</dbReference>
<keyword evidence="20" id="KW-1185">Reference proteome</keyword>
<evidence type="ECO:0000256" key="13">
    <source>
        <dbReference type="ARBA" id="ARBA00022833"/>
    </source>
</evidence>
<organism evidence="19 20">
    <name type="scientific">Varroa destructor</name>
    <name type="common">Honeybee mite</name>
    <dbReference type="NCBI Taxonomy" id="109461"/>
    <lineage>
        <taxon>Eukaryota</taxon>
        <taxon>Metazoa</taxon>
        <taxon>Ecdysozoa</taxon>
        <taxon>Arthropoda</taxon>
        <taxon>Chelicerata</taxon>
        <taxon>Arachnida</taxon>
        <taxon>Acari</taxon>
        <taxon>Parasitiformes</taxon>
        <taxon>Mesostigmata</taxon>
        <taxon>Gamasina</taxon>
        <taxon>Dermanyssoidea</taxon>
        <taxon>Varroidae</taxon>
        <taxon>Varroa</taxon>
    </lineage>
</organism>
<evidence type="ECO:0000313" key="19">
    <source>
        <dbReference type="EnsemblMetazoa" id="XP_022656233"/>
    </source>
</evidence>
<reference evidence="19" key="1">
    <citation type="submission" date="2021-01" db="UniProtKB">
        <authorList>
            <consortium name="EnsemblMetazoa"/>
        </authorList>
    </citation>
    <scope>IDENTIFICATION</scope>
</reference>
<protein>
    <recommendedName>
        <fullName evidence="6 16">E3 ubiquitin-protein ligase listerin</fullName>
        <ecNumber evidence="5 16">2.3.2.27</ecNumber>
    </recommendedName>
    <alternativeName>
        <fullName evidence="14 16">RING-type E3 ubiquitin transferase listerin</fullName>
    </alternativeName>
</protein>
<dbReference type="Gene3D" id="3.30.40.10">
    <property type="entry name" value="Zinc/RING finger domain, C3HC4 (zinc finger)"/>
    <property type="match status" value="1"/>
</dbReference>
<evidence type="ECO:0000256" key="15">
    <source>
        <dbReference type="PROSITE-ProRule" id="PRU00175"/>
    </source>
</evidence>
<dbReference type="SUPFAM" id="SSF48371">
    <property type="entry name" value="ARM repeat"/>
    <property type="match status" value="1"/>
</dbReference>
<evidence type="ECO:0000256" key="16">
    <source>
        <dbReference type="RuleBase" id="RU367090"/>
    </source>
</evidence>
<evidence type="ECO:0000256" key="11">
    <source>
        <dbReference type="ARBA" id="ARBA00022771"/>
    </source>
</evidence>
<dbReference type="SUPFAM" id="SSF57850">
    <property type="entry name" value="RING/U-box"/>
    <property type="match status" value="1"/>
</dbReference>
<evidence type="ECO:0000256" key="1">
    <source>
        <dbReference type="ARBA" id="ARBA00000900"/>
    </source>
</evidence>
<dbReference type="GO" id="GO:0005829">
    <property type="term" value="C:cytosol"/>
    <property type="evidence" value="ECO:0007669"/>
    <property type="project" value="UniProtKB-SubCell"/>
</dbReference>
<keyword evidence="7" id="KW-0963">Cytoplasm</keyword>
<dbReference type="KEGG" id="vde:111248334"/>
<keyword evidence="10" id="KW-0677">Repeat</keyword>